<protein>
    <submittedName>
        <fullName evidence="2">Uncharacterized protein</fullName>
    </submittedName>
</protein>
<feature type="region of interest" description="Disordered" evidence="1">
    <location>
        <begin position="1"/>
        <end position="60"/>
    </location>
</feature>
<dbReference type="EMBL" id="VSSQ01093254">
    <property type="protein sequence ID" value="MPN38176.1"/>
    <property type="molecule type" value="Genomic_DNA"/>
</dbReference>
<gene>
    <name evidence="2" type="ORF">SDC9_185700</name>
</gene>
<feature type="compositionally biased region" description="Basic and acidic residues" evidence="1">
    <location>
        <begin position="13"/>
        <end position="31"/>
    </location>
</feature>
<dbReference type="AlphaFoldDB" id="A0A645HHW2"/>
<name>A0A645HHW2_9ZZZZ</name>
<feature type="compositionally biased region" description="Basic and acidic residues" evidence="1">
    <location>
        <begin position="41"/>
        <end position="50"/>
    </location>
</feature>
<proteinExistence type="predicted"/>
<accession>A0A645HHW2</accession>
<comment type="caution">
    <text evidence="2">The sequence shown here is derived from an EMBL/GenBank/DDBJ whole genome shotgun (WGS) entry which is preliminary data.</text>
</comment>
<sequence length="85" mass="9570">MTDGVNPLCTEPFVRHDPQQGRHQNRRDPQRAIDSTNRSTVKFEGDKHIGAEGGQPTSPQAELQKGEYFQLQLKIHVNFLTQEGG</sequence>
<evidence type="ECO:0000256" key="1">
    <source>
        <dbReference type="SAM" id="MobiDB-lite"/>
    </source>
</evidence>
<reference evidence="2" key="1">
    <citation type="submission" date="2019-08" db="EMBL/GenBank/DDBJ databases">
        <authorList>
            <person name="Kucharzyk K."/>
            <person name="Murdoch R.W."/>
            <person name="Higgins S."/>
            <person name="Loffler F."/>
        </authorList>
    </citation>
    <scope>NUCLEOTIDE SEQUENCE</scope>
</reference>
<evidence type="ECO:0000313" key="2">
    <source>
        <dbReference type="EMBL" id="MPN38176.1"/>
    </source>
</evidence>
<organism evidence="2">
    <name type="scientific">bioreactor metagenome</name>
    <dbReference type="NCBI Taxonomy" id="1076179"/>
    <lineage>
        <taxon>unclassified sequences</taxon>
        <taxon>metagenomes</taxon>
        <taxon>ecological metagenomes</taxon>
    </lineage>
</organism>